<sequence length="34" mass="3919">MGLIMKPKFILGNQLRQYSETNQARKWGNNTGSH</sequence>
<protein>
    <submittedName>
        <fullName evidence="1">Uncharacterized protein</fullName>
    </submittedName>
</protein>
<reference evidence="1" key="1">
    <citation type="journal article" date="2021" name="Proc. Natl. Acad. Sci. U.S.A.">
        <title>A Catalog of Tens of Thousands of Viruses from Human Metagenomes Reveals Hidden Associations with Chronic Diseases.</title>
        <authorList>
            <person name="Tisza M.J."/>
            <person name="Buck C.B."/>
        </authorList>
    </citation>
    <scope>NUCLEOTIDE SEQUENCE</scope>
    <source>
        <strain evidence="1">Ct3Ka2</strain>
    </source>
</reference>
<accession>A0A8S5N0F3</accession>
<proteinExistence type="predicted"/>
<evidence type="ECO:0000313" key="1">
    <source>
        <dbReference type="EMBL" id="DAD87924.1"/>
    </source>
</evidence>
<organism evidence="1">
    <name type="scientific">Siphoviridae sp. ct3Ka2</name>
    <dbReference type="NCBI Taxonomy" id="2826281"/>
    <lineage>
        <taxon>Viruses</taxon>
        <taxon>Duplodnaviria</taxon>
        <taxon>Heunggongvirae</taxon>
        <taxon>Uroviricota</taxon>
        <taxon>Caudoviricetes</taxon>
    </lineage>
</organism>
<dbReference type="EMBL" id="BK015030">
    <property type="protein sequence ID" value="DAD87924.1"/>
    <property type="molecule type" value="Genomic_DNA"/>
</dbReference>
<name>A0A8S5N0F3_9CAUD</name>